<dbReference type="InterPro" id="IPR036582">
    <property type="entry name" value="Mao_N_sf"/>
</dbReference>
<evidence type="ECO:0000256" key="2">
    <source>
        <dbReference type="SAM" id="MobiDB-lite"/>
    </source>
</evidence>
<sequence>MKYVKLLLPILLIALMLLVPIQAFAADNPIQLFLNEKKLVPEVAPQIVNGGTTIVPVRIISEELGAKVSWIPKERQVKIERKDVAIVMTIDNKVATVNGTKQPALDAPPVIQEGNTLVPIRFVAEQFGLQVGWDGEAQAVKLFETEQRSETSGSGKDGGQAPAGGNGKDDKPVAGSSAGSGNPATKPDGTSPSDPGKPSGDGTPSAKPGDSAGTNGGKQPTDPAGGKGDGQGSNKPTEGTSAGTDGKPGGKGDAGNKALPVLTKLELSGENVIIETSGTAVPKTSTLTNPYRIIIDLPNAELGTFAKPGTPGQGSEIAVQHPKIDKIRYALFSDNPSTVRIVLDMKRNTDYQLKETKAGRQWSIDFQDRKYTVVIDAGHGGSDPGASSLNSRKEKDFTLPVANKVYKLLQQEASIKTIMTRTDDTYPTLDDRVQLANEAKADLFVSIHGNSFKQKPTISGTETYYSRTDSVLFAKLMHKWLLEATEFADRSVRQSDFKVIRETTMPALLLEVGYLTNAGDEAQMYSEPFQDRVAAAIVNGIKEQLQLSGNTPQTASATGGIGDKDTTKAGQDASSSKETKDAAEQGGQTGQTANDKASGNQTVKAASESSGTKNETESADLKQTNKQQNVPVAK</sequence>
<feature type="chain" id="PRO_5045415735" evidence="3">
    <location>
        <begin position="26"/>
        <end position="634"/>
    </location>
</feature>
<evidence type="ECO:0000256" key="1">
    <source>
        <dbReference type="ARBA" id="ARBA00022801"/>
    </source>
</evidence>
<feature type="compositionally biased region" description="Polar residues" evidence="2">
    <location>
        <begin position="177"/>
        <end position="193"/>
    </location>
</feature>
<feature type="compositionally biased region" description="Polar residues" evidence="2">
    <location>
        <begin position="590"/>
        <end position="613"/>
    </location>
</feature>
<keyword evidence="3" id="KW-0732">Signal</keyword>
<feature type="signal peptide" evidence="3">
    <location>
        <begin position="1"/>
        <end position="25"/>
    </location>
</feature>
<dbReference type="Gene3D" id="2.60.40.3500">
    <property type="match status" value="1"/>
</dbReference>
<dbReference type="Pfam" id="PF01520">
    <property type="entry name" value="Amidase_3"/>
    <property type="match status" value="1"/>
</dbReference>
<dbReference type="PANTHER" id="PTHR30404">
    <property type="entry name" value="N-ACETYLMURAMOYL-L-ALANINE AMIDASE"/>
    <property type="match status" value="1"/>
</dbReference>
<dbReference type="PANTHER" id="PTHR30404:SF0">
    <property type="entry name" value="N-ACETYLMURAMOYL-L-ALANINE AMIDASE AMIC"/>
    <property type="match status" value="1"/>
</dbReference>
<feature type="domain" description="MurNAc-LAA" evidence="4">
    <location>
        <begin position="433"/>
        <end position="542"/>
    </location>
</feature>
<dbReference type="Gene3D" id="3.40.630.40">
    <property type="entry name" value="Zn-dependent exopeptidases"/>
    <property type="match status" value="1"/>
</dbReference>
<dbReference type="Pfam" id="PF11741">
    <property type="entry name" value="AMIN"/>
    <property type="match status" value="1"/>
</dbReference>
<reference evidence="5 6" key="1">
    <citation type="submission" date="2024-09" db="EMBL/GenBank/DDBJ databases">
        <authorList>
            <person name="Sun Q."/>
            <person name="Mori K."/>
        </authorList>
    </citation>
    <scope>NUCLEOTIDE SEQUENCE [LARGE SCALE GENOMIC DNA]</scope>
    <source>
        <strain evidence="5 6">JCM 12520</strain>
    </source>
</reference>
<dbReference type="EMBL" id="JBHMAG010000018">
    <property type="protein sequence ID" value="MFB9755453.1"/>
    <property type="molecule type" value="Genomic_DNA"/>
</dbReference>
<dbReference type="Proteomes" id="UP001589619">
    <property type="component" value="Unassembled WGS sequence"/>
</dbReference>
<dbReference type="RefSeq" id="WP_344908457.1">
    <property type="nucleotide sequence ID" value="NZ_BAAAYO010000006.1"/>
</dbReference>
<organism evidence="5 6">
    <name type="scientific">Paenibacillus hodogayensis</name>
    <dbReference type="NCBI Taxonomy" id="279208"/>
    <lineage>
        <taxon>Bacteria</taxon>
        <taxon>Bacillati</taxon>
        <taxon>Bacillota</taxon>
        <taxon>Bacilli</taxon>
        <taxon>Bacillales</taxon>
        <taxon>Paenibacillaceae</taxon>
        <taxon>Paenibacillus</taxon>
    </lineage>
</organism>
<dbReference type="InterPro" id="IPR050695">
    <property type="entry name" value="N-acetylmuramoyl_amidase_3"/>
</dbReference>
<protein>
    <submittedName>
        <fullName evidence="5">N-acetylmuramoyl-L-alanine amidase</fullName>
        <ecNumber evidence="5">3.5.1.28</ecNumber>
    </submittedName>
</protein>
<evidence type="ECO:0000313" key="5">
    <source>
        <dbReference type="EMBL" id="MFB9755453.1"/>
    </source>
</evidence>
<keyword evidence="6" id="KW-1185">Reference proteome</keyword>
<name>A0ABV5W575_9BACL</name>
<dbReference type="InterPro" id="IPR002508">
    <property type="entry name" value="MurNAc-LAA_cat"/>
</dbReference>
<dbReference type="SUPFAM" id="SSF53187">
    <property type="entry name" value="Zn-dependent exopeptidases"/>
    <property type="match status" value="1"/>
</dbReference>
<dbReference type="SUPFAM" id="SSF55383">
    <property type="entry name" value="Copper amine oxidase, domain N"/>
    <property type="match status" value="1"/>
</dbReference>
<dbReference type="SMART" id="SM00646">
    <property type="entry name" value="Ami_3"/>
    <property type="match status" value="1"/>
</dbReference>
<accession>A0ABV5W575</accession>
<feature type="compositionally biased region" description="Gly residues" evidence="2">
    <location>
        <begin position="155"/>
        <end position="166"/>
    </location>
</feature>
<comment type="caution">
    <text evidence="5">The sequence shown here is derived from an EMBL/GenBank/DDBJ whole genome shotgun (WGS) entry which is preliminary data.</text>
</comment>
<dbReference type="InterPro" id="IPR021731">
    <property type="entry name" value="AMIN_dom"/>
</dbReference>
<dbReference type="EC" id="3.5.1.28" evidence="5"/>
<proteinExistence type="predicted"/>
<dbReference type="CDD" id="cd02696">
    <property type="entry name" value="MurNAc-LAA"/>
    <property type="match status" value="1"/>
</dbReference>
<feature type="region of interest" description="Disordered" evidence="2">
    <location>
        <begin position="146"/>
        <end position="257"/>
    </location>
</feature>
<gene>
    <name evidence="5" type="ORF">ACFFNY_28080</name>
</gene>
<evidence type="ECO:0000259" key="4">
    <source>
        <dbReference type="SMART" id="SM00646"/>
    </source>
</evidence>
<feature type="compositionally biased region" description="Polar residues" evidence="2">
    <location>
        <begin position="548"/>
        <end position="557"/>
    </location>
</feature>
<keyword evidence="1 5" id="KW-0378">Hydrolase</keyword>
<feature type="region of interest" description="Disordered" evidence="2">
    <location>
        <begin position="548"/>
        <end position="634"/>
    </location>
</feature>
<feature type="compositionally biased region" description="Polar residues" evidence="2">
    <location>
        <begin position="621"/>
        <end position="634"/>
    </location>
</feature>
<dbReference type="Gene3D" id="3.30.457.10">
    <property type="entry name" value="Copper amine oxidase-like, N-terminal domain"/>
    <property type="match status" value="1"/>
</dbReference>
<dbReference type="Pfam" id="PF07833">
    <property type="entry name" value="Cu_amine_oxidN1"/>
    <property type="match status" value="1"/>
</dbReference>
<evidence type="ECO:0000256" key="3">
    <source>
        <dbReference type="SAM" id="SignalP"/>
    </source>
</evidence>
<dbReference type="InterPro" id="IPR012854">
    <property type="entry name" value="Cu_amine_oxidase-like_N"/>
</dbReference>
<feature type="compositionally biased region" description="Polar residues" evidence="2">
    <location>
        <begin position="232"/>
        <end position="243"/>
    </location>
</feature>
<dbReference type="GO" id="GO:0008745">
    <property type="term" value="F:N-acetylmuramoyl-L-alanine amidase activity"/>
    <property type="evidence" value="ECO:0007669"/>
    <property type="project" value="UniProtKB-EC"/>
</dbReference>
<evidence type="ECO:0000313" key="6">
    <source>
        <dbReference type="Proteomes" id="UP001589619"/>
    </source>
</evidence>